<keyword evidence="2" id="KW-1185">Reference proteome</keyword>
<dbReference type="OrthoDB" id="371976at2759"/>
<protein>
    <submittedName>
        <fullName evidence="1">Uncharacterized protein</fullName>
    </submittedName>
</protein>
<evidence type="ECO:0000313" key="2">
    <source>
        <dbReference type="Proteomes" id="UP000195521"/>
    </source>
</evidence>
<evidence type="ECO:0000313" key="1">
    <source>
        <dbReference type="EMBL" id="GAW82626.1"/>
    </source>
</evidence>
<dbReference type="RefSeq" id="XP_028545215.1">
    <property type="nucleotide sequence ID" value="XM_028689414.1"/>
</dbReference>
<dbReference type="OMA" id="QPTHRES"/>
<dbReference type="EMBL" id="BDQF01000013">
    <property type="protein sequence ID" value="GAW82626.1"/>
    <property type="molecule type" value="Genomic_DNA"/>
</dbReference>
<organism evidence="1 2">
    <name type="scientific">Plasmodium gonderi</name>
    <dbReference type="NCBI Taxonomy" id="77519"/>
    <lineage>
        <taxon>Eukaryota</taxon>
        <taxon>Sar</taxon>
        <taxon>Alveolata</taxon>
        <taxon>Apicomplexa</taxon>
        <taxon>Aconoidasida</taxon>
        <taxon>Haemosporida</taxon>
        <taxon>Plasmodiidae</taxon>
        <taxon>Plasmodium</taxon>
        <taxon>Plasmodium (Plasmodium)</taxon>
    </lineage>
</organism>
<sequence>MNLMDINRKLCLKKENPYDNNHNSQLMRDINCGRKKINNYVEPQKKTLLNIRNKSNFFLDYDNKENKMGVRARNIFFSKKVEADERMNNLCTEKDTTLSSSILDKAIASIWNCIDIEGENAVDLFNNDLYKSLTKKGKENFQKIILPHLLSDSQKVGELKNVFFENKINPCDKFSYSNVCQLKRVANERNLCLLVNCDDDNIFQEIIKAPKMLVISKKAFFKIIKGKITSENELTDYTNVLLKTILQMWKCKEIFFNKNEENSVFKCDNSTDHYAFPIQKKSTHLRSSKGEYPLLEEDYKMIEKENLLNYVIHKSIIQMSKSGNVRNSVDLNAQNRSLSKGTIHNKKKCVQIRCLNKKKKKYKDPMGILKTFLKNDTSEEKHNKVFNELSACTFQPNIRKFVEAEMSSIIRGKSPTVVNIGRREIGREFKRETERNAEIEELFKLADGNIIKDVHKSLLKESSNEHVNKMMKNKNAMKYLQMCCLSYGIDMGKKSKHCERKPYDDEEQPLHRISRQIFRTTRENIRDDHPLNVRMEGSKRKSGNRTVNRKYAWENELRGGYISNYFNFSVMHKNDITSESIEKKQHNERKPDWSKEIRLYERKLKAKTVPNFVLSEEMLSSFASANCDVKENFPAPSFFFLKDMKNKIDQSSCKNEQGNIKNDELINCPEGKKKKISSSSSHTEAFLKLHNNTGLMQKYEYKKMINEEKKKLDEMVEDYCSFMPTVATHPPKIVAVKWEKTLDDVEKELFSLPQSIGHAQMF</sequence>
<dbReference type="AlphaFoldDB" id="A0A1Y1JJE5"/>
<gene>
    <name evidence="1" type="ORF">PGO_126240</name>
</gene>
<accession>A0A1Y1JJE5</accession>
<dbReference type="Proteomes" id="UP000195521">
    <property type="component" value="Unassembled WGS sequence"/>
</dbReference>
<reference evidence="2" key="1">
    <citation type="submission" date="2017-04" db="EMBL/GenBank/DDBJ databases">
        <title>Plasmodium gonderi genome.</title>
        <authorList>
            <person name="Arisue N."/>
            <person name="Honma H."/>
            <person name="Kawai S."/>
            <person name="Tougan T."/>
            <person name="Tanabe K."/>
            <person name="Horii T."/>
        </authorList>
    </citation>
    <scope>NUCLEOTIDE SEQUENCE [LARGE SCALE GENOMIC DNA]</scope>
    <source>
        <strain evidence="2">ATCC 30045</strain>
    </source>
</reference>
<name>A0A1Y1JJE5_PLAGO</name>
<dbReference type="GeneID" id="39749363"/>
<comment type="caution">
    <text evidence="1">The sequence shown here is derived from an EMBL/GenBank/DDBJ whole genome shotgun (WGS) entry which is preliminary data.</text>
</comment>
<proteinExistence type="predicted"/>